<keyword evidence="1" id="KW-0413">Isomerase</keyword>
<dbReference type="InterPro" id="IPR046357">
    <property type="entry name" value="PPIase_dom_sf"/>
</dbReference>
<reference evidence="1" key="1">
    <citation type="journal article" date="2020" name="mSystems">
        <title>Genome- and Community-Level Interaction Insights into Carbon Utilization and Element Cycling Functions of Hydrothermarchaeota in Hydrothermal Sediment.</title>
        <authorList>
            <person name="Zhou Z."/>
            <person name="Liu Y."/>
            <person name="Xu W."/>
            <person name="Pan J."/>
            <person name="Luo Z.H."/>
            <person name="Li M."/>
        </authorList>
    </citation>
    <scope>NUCLEOTIDE SEQUENCE [LARGE SCALE GENOMIC DNA]</scope>
    <source>
        <strain evidence="1">HyVt-493</strain>
    </source>
</reference>
<gene>
    <name evidence="1" type="ORF">ENJ51_02580</name>
</gene>
<accession>A0A7V2SYB7</accession>
<dbReference type="SUPFAM" id="SSF54534">
    <property type="entry name" value="FKBP-like"/>
    <property type="match status" value="1"/>
</dbReference>
<evidence type="ECO:0000313" key="1">
    <source>
        <dbReference type="EMBL" id="HFC91680.1"/>
    </source>
</evidence>
<dbReference type="Proteomes" id="UP000885750">
    <property type="component" value="Unassembled WGS sequence"/>
</dbReference>
<organism evidence="1">
    <name type="scientific">Leucothrix mucor</name>
    <dbReference type="NCBI Taxonomy" id="45248"/>
    <lineage>
        <taxon>Bacteria</taxon>
        <taxon>Pseudomonadati</taxon>
        <taxon>Pseudomonadota</taxon>
        <taxon>Gammaproteobacteria</taxon>
        <taxon>Thiotrichales</taxon>
        <taxon>Thiotrichaceae</taxon>
        <taxon>Leucothrix</taxon>
    </lineage>
</organism>
<sequence>MSLTKNKVASVAYTLTVDNQVIDQADKENPMEFIQGVGGMIPG</sequence>
<dbReference type="AlphaFoldDB" id="A0A7V2SYB7"/>
<dbReference type="EMBL" id="DRMS01000104">
    <property type="protein sequence ID" value="HFC91680.1"/>
    <property type="molecule type" value="Genomic_DNA"/>
</dbReference>
<name>A0A7V2SYB7_LEUMU</name>
<dbReference type="GO" id="GO:0003755">
    <property type="term" value="F:peptidyl-prolyl cis-trans isomerase activity"/>
    <property type="evidence" value="ECO:0007669"/>
    <property type="project" value="InterPro"/>
</dbReference>
<protein>
    <submittedName>
        <fullName evidence="1">Peptidylprolyl isomerase</fullName>
    </submittedName>
</protein>
<feature type="non-terminal residue" evidence="1">
    <location>
        <position position="43"/>
    </location>
</feature>
<proteinExistence type="predicted"/>
<comment type="caution">
    <text evidence="1">The sequence shown here is derived from an EMBL/GenBank/DDBJ whole genome shotgun (WGS) entry which is preliminary data.</text>
</comment>
<dbReference type="Gene3D" id="3.10.50.40">
    <property type="match status" value="1"/>
</dbReference>